<name>A0AA38P956_9AGAR</name>
<keyword evidence="2" id="KW-0472">Membrane</keyword>
<feature type="signal peptide" evidence="3">
    <location>
        <begin position="1"/>
        <end position="17"/>
    </location>
</feature>
<feature type="compositionally biased region" description="Low complexity" evidence="1">
    <location>
        <begin position="203"/>
        <end position="230"/>
    </location>
</feature>
<gene>
    <name evidence="4" type="ORF">F5878DRAFT_710197</name>
</gene>
<dbReference type="EMBL" id="MU806186">
    <property type="protein sequence ID" value="KAJ3838378.1"/>
    <property type="molecule type" value="Genomic_DNA"/>
</dbReference>
<evidence type="ECO:0000256" key="1">
    <source>
        <dbReference type="SAM" id="MobiDB-lite"/>
    </source>
</evidence>
<feature type="transmembrane region" description="Helical" evidence="2">
    <location>
        <begin position="241"/>
        <end position="263"/>
    </location>
</feature>
<keyword evidence="3" id="KW-0732">Signal</keyword>
<feature type="chain" id="PRO_5041422927" description="Mid2 domain-containing protein" evidence="3">
    <location>
        <begin position="18"/>
        <end position="340"/>
    </location>
</feature>
<evidence type="ECO:0000313" key="5">
    <source>
        <dbReference type="Proteomes" id="UP001163846"/>
    </source>
</evidence>
<sequence>MLFALLYLSSFLHIVAANTAFILPESSLTFSSGWEGSSSQVSGTFFFTDTLGHALSVEIPVYTATINYVGLKRTGGSLYGVCVDCDKNSVTNLQLFSGHDSTLHSNVDAEPTTIFSLSVDPQQSHTLQITNIGDSSFGDKSELTFVSFVVIRNVSITTSTSITPPRTTSSSIMTSSSSRTSITTTSASFTSITTTSASFTTSATTSTSVSSSSDLTSETATTSSTSSPSSNGTLIDNQTKIVVIIAPTMIGVLSLVVGLFFYLRKRRRKDFRYIDSNEIDDEPQYTHSVTNLIPSPSSNGFLAMAGRKKPLPRLPEPYPYIHPVPQDGPLFPVRRLNSTS</sequence>
<accession>A0AA38P956</accession>
<proteinExistence type="predicted"/>
<reference evidence="4" key="1">
    <citation type="submission" date="2022-08" db="EMBL/GenBank/DDBJ databases">
        <authorList>
            <consortium name="DOE Joint Genome Institute"/>
            <person name="Min B."/>
            <person name="Riley R."/>
            <person name="Sierra-Patev S."/>
            <person name="Naranjo-Ortiz M."/>
            <person name="Looney B."/>
            <person name="Konkel Z."/>
            <person name="Slot J.C."/>
            <person name="Sakamoto Y."/>
            <person name="Steenwyk J.L."/>
            <person name="Rokas A."/>
            <person name="Carro J."/>
            <person name="Camarero S."/>
            <person name="Ferreira P."/>
            <person name="Molpeceres G."/>
            <person name="Ruiz-Duenas F.J."/>
            <person name="Serrano A."/>
            <person name="Henrissat B."/>
            <person name="Drula E."/>
            <person name="Hughes K.W."/>
            <person name="Mata J.L."/>
            <person name="Ishikawa N.K."/>
            <person name="Vargas-Isla R."/>
            <person name="Ushijima S."/>
            <person name="Smith C.A."/>
            <person name="Ahrendt S."/>
            <person name="Andreopoulos W."/>
            <person name="He G."/>
            <person name="Labutti K."/>
            <person name="Lipzen A."/>
            <person name="Ng V."/>
            <person name="Sandor L."/>
            <person name="Barry K."/>
            <person name="Martinez A.T."/>
            <person name="Xiao Y."/>
            <person name="Gibbons J.G."/>
            <person name="Terashima K."/>
            <person name="Hibbett D.S."/>
            <person name="Grigoriev I.V."/>
        </authorList>
    </citation>
    <scope>NUCLEOTIDE SEQUENCE</scope>
    <source>
        <strain evidence="4">TFB9207</strain>
    </source>
</reference>
<feature type="region of interest" description="Disordered" evidence="1">
    <location>
        <begin position="203"/>
        <end position="232"/>
    </location>
</feature>
<evidence type="ECO:0008006" key="6">
    <source>
        <dbReference type="Google" id="ProtNLM"/>
    </source>
</evidence>
<organism evidence="4 5">
    <name type="scientific">Lentinula raphanica</name>
    <dbReference type="NCBI Taxonomy" id="153919"/>
    <lineage>
        <taxon>Eukaryota</taxon>
        <taxon>Fungi</taxon>
        <taxon>Dikarya</taxon>
        <taxon>Basidiomycota</taxon>
        <taxon>Agaricomycotina</taxon>
        <taxon>Agaricomycetes</taxon>
        <taxon>Agaricomycetidae</taxon>
        <taxon>Agaricales</taxon>
        <taxon>Marasmiineae</taxon>
        <taxon>Omphalotaceae</taxon>
        <taxon>Lentinula</taxon>
    </lineage>
</organism>
<evidence type="ECO:0000256" key="3">
    <source>
        <dbReference type="SAM" id="SignalP"/>
    </source>
</evidence>
<protein>
    <recommendedName>
        <fullName evidence="6">Mid2 domain-containing protein</fullName>
    </recommendedName>
</protein>
<comment type="caution">
    <text evidence="4">The sequence shown here is derived from an EMBL/GenBank/DDBJ whole genome shotgun (WGS) entry which is preliminary data.</text>
</comment>
<dbReference type="Proteomes" id="UP001163846">
    <property type="component" value="Unassembled WGS sequence"/>
</dbReference>
<keyword evidence="5" id="KW-1185">Reference proteome</keyword>
<keyword evidence="2" id="KW-0812">Transmembrane</keyword>
<keyword evidence="2" id="KW-1133">Transmembrane helix</keyword>
<dbReference type="AlphaFoldDB" id="A0AA38P956"/>
<evidence type="ECO:0000256" key="2">
    <source>
        <dbReference type="SAM" id="Phobius"/>
    </source>
</evidence>
<evidence type="ECO:0000313" key="4">
    <source>
        <dbReference type="EMBL" id="KAJ3838378.1"/>
    </source>
</evidence>